<feature type="domain" description="Secretin/TonB short N-terminal" evidence="6">
    <location>
        <begin position="73"/>
        <end position="124"/>
    </location>
</feature>
<sequence length="950" mass="104883">MTPVFDSAVPASASARTLRPLLAALLSAGIILPGFAAETAPVSAVRAAPARSYALAPAPLADVLNRFAAESGVILVFDAALLQGVQSRGLQGKYDVPSGFQALLADATFEAVMSASGGYIVRARPVAAPARDERSAAEKRPAHTLSGITVEATTLPTVERMDREMLRNMPAINGDLTSQLKLNPNIQYSEASLASATGGEIAPAEISIHGAKAYQNEILVDGISIANDLDPGNKVTTTSVDQIPGGAQALAIDSSILCEVDVKDSNVSAEYGRFTGGVVSATVCSARKKFGGNVSVGYSSSSWSKLFIDPARQEEFEGSSNADLQPHFRKWTYKTTLEARPGDSWGVLMNVVRRKSEIPLKRFTTENATTTASREVTQTRQQDTVLLKADYSPADSRHKGEVTMVYAPSSNTYFMENYRDSNYTIDAGGLNLSGKWESRYDLARVTQQLSYSKNEQSRRSDADYYRAWRWSTDKNWGDPANGTNPTSGEGARGDIDQEIQTMQYKLRAAFEPFNLGQTRHRATVGAELRRQEANYERLKDHFYYLTLANLPTTGTASRCTLPNGTVDTQACSATRTPRLNLGQYFGRLMVYHAGKFDIESNAWAAYAEDEATWRNLTLRVGVRGDRDSLAGGTNFAPRLKLGWQVNDPLYLDVGANRYYGRNLFAYALQEKANTLLTTQTRSNNLVWGAATTSKPLNRLEDMKSPYDDELTAGLTYESDLLAGPLSVRFTHRDGKDQVVRLLRSGQADCNSNSCYIFSNDGGSVTRDITVSWSNARAFKIGDTANRLWVAFNKSDVKSNYATYAENYSSAMLRDDLIRYDGKVIRYSDQPAQNYNRPWTLRIGAMTTWPAHSLSISNILRMRGGYEQILRNGNFVYQGTTLENYEKTRLPQASAIDTVLNWNPRVYRNQRLDVKLTIENITNEKNKMTVSDTYATYERGRTFALEIGYGF</sequence>
<evidence type="ECO:0000256" key="1">
    <source>
        <dbReference type="ARBA" id="ARBA00004442"/>
    </source>
</evidence>
<dbReference type="AlphaFoldDB" id="A0A1A7BXX8"/>
<evidence type="ECO:0000259" key="6">
    <source>
        <dbReference type="SMART" id="SM00965"/>
    </source>
</evidence>
<keyword evidence="4" id="KW-0472">Membrane</keyword>
<dbReference type="InterPro" id="IPR036942">
    <property type="entry name" value="Beta-barrel_TonB_sf"/>
</dbReference>
<organism evidence="7 8">
    <name type="scientific">Janthinobacterium psychrotolerans</name>
    <dbReference type="NCBI Taxonomy" id="1747903"/>
    <lineage>
        <taxon>Bacteria</taxon>
        <taxon>Pseudomonadati</taxon>
        <taxon>Pseudomonadota</taxon>
        <taxon>Betaproteobacteria</taxon>
        <taxon>Burkholderiales</taxon>
        <taxon>Oxalobacteraceae</taxon>
        <taxon>Janthinobacterium</taxon>
    </lineage>
</organism>
<evidence type="ECO:0000256" key="5">
    <source>
        <dbReference type="ARBA" id="ARBA00023237"/>
    </source>
</evidence>
<dbReference type="InterPro" id="IPR037066">
    <property type="entry name" value="Plug_dom_sf"/>
</dbReference>
<proteinExistence type="inferred from homology"/>
<keyword evidence="8" id="KW-1185">Reference proteome</keyword>
<dbReference type="GO" id="GO:0009279">
    <property type="term" value="C:cell outer membrane"/>
    <property type="evidence" value="ECO:0007669"/>
    <property type="project" value="UniProtKB-SubCell"/>
</dbReference>
<dbReference type="EMBL" id="LOCQ01000061">
    <property type="protein sequence ID" value="OBV36973.1"/>
    <property type="molecule type" value="Genomic_DNA"/>
</dbReference>
<name>A0A1A7BXX8_9BURK</name>
<evidence type="ECO:0000313" key="7">
    <source>
        <dbReference type="EMBL" id="OBV36973.1"/>
    </source>
</evidence>
<evidence type="ECO:0000256" key="4">
    <source>
        <dbReference type="ARBA" id="ARBA00023136"/>
    </source>
</evidence>
<comment type="similarity">
    <text evidence="2">Belongs to the TonB-dependent receptor family.</text>
</comment>
<keyword evidence="3" id="KW-0813">Transport</keyword>
<dbReference type="InterPro" id="IPR011662">
    <property type="entry name" value="Secretin/TonB_short_N"/>
</dbReference>
<gene>
    <name evidence="7" type="ORF">ASR47_100224</name>
</gene>
<dbReference type="SMART" id="SM00965">
    <property type="entry name" value="STN"/>
    <property type="match status" value="1"/>
</dbReference>
<evidence type="ECO:0000256" key="2">
    <source>
        <dbReference type="ARBA" id="ARBA00009810"/>
    </source>
</evidence>
<dbReference type="STRING" id="1747903.ASR47_100224"/>
<keyword evidence="5" id="KW-0998">Cell outer membrane</keyword>
<evidence type="ECO:0000313" key="8">
    <source>
        <dbReference type="Proteomes" id="UP000092713"/>
    </source>
</evidence>
<dbReference type="Gene3D" id="3.55.50.30">
    <property type="match status" value="1"/>
</dbReference>
<comment type="caution">
    <text evidence="7">The sequence shown here is derived from an EMBL/GenBank/DDBJ whole genome shotgun (WGS) entry which is preliminary data.</text>
</comment>
<evidence type="ECO:0000256" key="3">
    <source>
        <dbReference type="ARBA" id="ARBA00022448"/>
    </source>
</evidence>
<reference evidence="7 8" key="1">
    <citation type="submission" date="2016-04" db="EMBL/GenBank/DDBJ databases">
        <title>Draft genome sequence of Janthinobacterium psychrotolerans sp. nov., isolated from freshwater sediments in Denmark.</title>
        <authorList>
            <person name="Gong X."/>
            <person name="Skrivergaard S."/>
            <person name="Korsgaard B.S."/>
            <person name="Schreiber L."/>
            <person name="Marshall I.P."/>
            <person name="Finster K."/>
            <person name="Schramm A."/>
        </authorList>
    </citation>
    <scope>NUCLEOTIDE SEQUENCE [LARGE SCALE GENOMIC DNA]</scope>
    <source>
        <strain evidence="7 8">S3-2</strain>
    </source>
</reference>
<dbReference type="Proteomes" id="UP000092713">
    <property type="component" value="Unassembled WGS sequence"/>
</dbReference>
<protein>
    <submittedName>
        <fullName evidence="7">TonB-dependent Receptor Plug Domain</fullName>
    </submittedName>
</protein>
<dbReference type="Gene3D" id="2.170.130.10">
    <property type="entry name" value="TonB-dependent receptor, plug domain"/>
    <property type="match status" value="1"/>
</dbReference>
<accession>A0A1A7BXX8</accession>
<dbReference type="SUPFAM" id="SSF56935">
    <property type="entry name" value="Porins"/>
    <property type="match status" value="1"/>
</dbReference>
<dbReference type="Gene3D" id="2.40.170.20">
    <property type="entry name" value="TonB-dependent receptor, beta-barrel domain"/>
    <property type="match status" value="1"/>
</dbReference>
<comment type="subcellular location">
    <subcellularLocation>
        <location evidence="1">Cell outer membrane</location>
    </subcellularLocation>
</comment>
<keyword evidence="7" id="KW-0675">Receptor</keyword>